<evidence type="ECO:0000256" key="3">
    <source>
        <dbReference type="RuleBase" id="RU000535"/>
    </source>
</evidence>
<dbReference type="SMART" id="SM00883">
    <property type="entry name" value="Cpn10"/>
    <property type="match status" value="1"/>
</dbReference>
<keyword evidence="2 3" id="KW-0143">Chaperone</keyword>
<dbReference type="GO" id="GO:0051082">
    <property type="term" value="F:unfolded protein binding"/>
    <property type="evidence" value="ECO:0007669"/>
    <property type="project" value="TreeGrafter"/>
</dbReference>
<evidence type="ECO:0000313" key="4">
    <source>
        <dbReference type="EMBL" id="SHF15515.1"/>
    </source>
</evidence>
<dbReference type="GO" id="GO:0051087">
    <property type="term" value="F:protein-folding chaperone binding"/>
    <property type="evidence" value="ECO:0007669"/>
    <property type="project" value="TreeGrafter"/>
</dbReference>
<dbReference type="InterPro" id="IPR011032">
    <property type="entry name" value="GroES-like_sf"/>
</dbReference>
<dbReference type="EMBL" id="FQVH01000013">
    <property type="protein sequence ID" value="SHF15515.1"/>
    <property type="molecule type" value="Genomic_DNA"/>
</dbReference>
<dbReference type="SUPFAM" id="SSF50129">
    <property type="entry name" value="GroES-like"/>
    <property type="match status" value="1"/>
</dbReference>
<comment type="subunit">
    <text evidence="3">Heptamer of 7 subunits arranged in a ring.</text>
</comment>
<evidence type="ECO:0000313" key="5">
    <source>
        <dbReference type="Proteomes" id="UP000184088"/>
    </source>
</evidence>
<evidence type="ECO:0000256" key="2">
    <source>
        <dbReference type="ARBA" id="ARBA00023186"/>
    </source>
</evidence>
<dbReference type="Proteomes" id="UP000184088">
    <property type="component" value="Unassembled WGS sequence"/>
</dbReference>
<protein>
    <recommendedName>
        <fullName evidence="3">10 kDa chaperonin</fullName>
    </recommendedName>
</protein>
<dbReference type="Pfam" id="PF00166">
    <property type="entry name" value="Cpn10"/>
    <property type="match status" value="1"/>
</dbReference>
<dbReference type="PRINTS" id="PR00297">
    <property type="entry name" value="CHAPERONIN10"/>
</dbReference>
<dbReference type="GO" id="GO:0044183">
    <property type="term" value="F:protein folding chaperone"/>
    <property type="evidence" value="ECO:0007669"/>
    <property type="project" value="InterPro"/>
</dbReference>
<comment type="function">
    <text evidence="3">Together with the chaperonin GroEL, plays an essential role in assisting protein folding. The GroEL-GroES system forms a nano-cage that allows encapsulation of the non-native substrate proteins and provides a physical environment optimized to promote and accelerate protein folding. GroES binds to the apical surface of the GroEL ring, thereby capping the opening of the GroEL channel.</text>
</comment>
<accession>A0A1M4ZC12</accession>
<dbReference type="STRING" id="1121256.SAMN02746089_01389"/>
<dbReference type="OrthoDB" id="9806791at2"/>
<gene>
    <name evidence="4" type="ORF">SAMN02746089_01389</name>
</gene>
<dbReference type="GO" id="GO:0005524">
    <property type="term" value="F:ATP binding"/>
    <property type="evidence" value="ECO:0007669"/>
    <property type="project" value="InterPro"/>
</dbReference>
<organism evidence="4 5">
    <name type="scientific">Caldanaerobius fijiensis DSM 17918</name>
    <dbReference type="NCBI Taxonomy" id="1121256"/>
    <lineage>
        <taxon>Bacteria</taxon>
        <taxon>Bacillati</taxon>
        <taxon>Bacillota</taxon>
        <taxon>Clostridia</taxon>
        <taxon>Thermoanaerobacterales</taxon>
        <taxon>Thermoanaerobacteraceae</taxon>
        <taxon>Caldanaerobius</taxon>
    </lineage>
</organism>
<name>A0A1M4ZC12_9THEO</name>
<sequence>MKKIQPINNYALIKLNSEAERNIGGIIIPKTAQDNITQGEIAALSAGSTDELAVGDKVIYKDISGTKISHEGIDYLLIPVSDIIAKFVEVDEI</sequence>
<reference evidence="4 5" key="1">
    <citation type="submission" date="2016-11" db="EMBL/GenBank/DDBJ databases">
        <authorList>
            <person name="Jaros S."/>
            <person name="Januszkiewicz K."/>
            <person name="Wedrychowicz H."/>
        </authorList>
    </citation>
    <scope>NUCLEOTIDE SEQUENCE [LARGE SCALE GENOMIC DNA]</scope>
    <source>
        <strain evidence="4 5">DSM 17918</strain>
    </source>
</reference>
<dbReference type="GO" id="GO:0046872">
    <property type="term" value="F:metal ion binding"/>
    <property type="evidence" value="ECO:0007669"/>
    <property type="project" value="TreeGrafter"/>
</dbReference>
<dbReference type="PANTHER" id="PTHR10772:SF63">
    <property type="entry name" value="20 KDA CHAPERONIN, CHLOROPLASTIC"/>
    <property type="match status" value="1"/>
</dbReference>
<dbReference type="CDD" id="cd00320">
    <property type="entry name" value="cpn10"/>
    <property type="match status" value="1"/>
</dbReference>
<proteinExistence type="inferred from homology"/>
<dbReference type="RefSeq" id="WP_073343221.1">
    <property type="nucleotide sequence ID" value="NZ_FQVH01000013.1"/>
</dbReference>
<dbReference type="InterPro" id="IPR020818">
    <property type="entry name" value="Chaperonin_GroES"/>
</dbReference>
<dbReference type="Gene3D" id="2.30.33.40">
    <property type="entry name" value="GroES chaperonin"/>
    <property type="match status" value="1"/>
</dbReference>
<dbReference type="AlphaFoldDB" id="A0A1M4ZC12"/>
<dbReference type="InterPro" id="IPR037124">
    <property type="entry name" value="Chaperonin_GroES_sf"/>
</dbReference>
<dbReference type="PANTHER" id="PTHR10772">
    <property type="entry name" value="10 KDA HEAT SHOCK PROTEIN"/>
    <property type="match status" value="1"/>
</dbReference>
<keyword evidence="5" id="KW-1185">Reference proteome</keyword>
<evidence type="ECO:0000256" key="1">
    <source>
        <dbReference type="ARBA" id="ARBA00006975"/>
    </source>
</evidence>
<comment type="similarity">
    <text evidence="1 3">Belongs to the GroES chaperonin family.</text>
</comment>